<keyword evidence="1" id="KW-1133">Transmembrane helix</keyword>
<organism evidence="2 3">
    <name type="scientific">Pseudoalteromonas luteoviolacea</name>
    <dbReference type="NCBI Taxonomy" id="43657"/>
    <lineage>
        <taxon>Bacteria</taxon>
        <taxon>Pseudomonadati</taxon>
        <taxon>Pseudomonadota</taxon>
        <taxon>Gammaproteobacteria</taxon>
        <taxon>Alteromonadales</taxon>
        <taxon>Pseudoalteromonadaceae</taxon>
        <taxon>Pseudoalteromonas</taxon>
    </lineage>
</organism>
<reference evidence="2 3" key="1">
    <citation type="submission" date="2014-12" db="EMBL/GenBank/DDBJ databases">
        <title>Draft Genome Sequence of Pseudoalteromonas luteoviolacea HI1.</title>
        <authorList>
            <person name="Asahina A.Y."/>
            <person name="Hadfield M.G."/>
        </authorList>
    </citation>
    <scope>NUCLEOTIDE SEQUENCE [LARGE SCALE GENOMIC DNA]</scope>
    <source>
        <strain evidence="2 3">HI1</strain>
    </source>
</reference>
<evidence type="ECO:0000313" key="3">
    <source>
        <dbReference type="Proteomes" id="UP000031327"/>
    </source>
</evidence>
<evidence type="ECO:0008006" key="4">
    <source>
        <dbReference type="Google" id="ProtNLM"/>
    </source>
</evidence>
<dbReference type="AlphaFoldDB" id="A0A0C1QNH0"/>
<protein>
    <recommendedName>
        <fullName evidence="4">Biopolymer transporter ExbD</fullName>
    </recommendedName>
</protein>
<gene>
    <name evidence="2" type="ORF">JF50_11620</name>
</gene>
<dbReference type="Proteomes" id="UP000031327">
    <property type="component" value="Unassembled WGS sequence"/>
</dbReference>
<comment type="caution">
    <text evidence="2">The sequence shown here is derived from an EMBL/GenBank/DDBJ whole genome shotgun (WGS) entry which is preliminary data.</text>
</comment>
<dbReference type="EMBL" id="JWIC01000006">
    <property type="protein sequence ID" value="KID56577.1"/>
    <property type="molecule type" value="Genomic_DNA"/>
</dbReference>
<evidence type="ECO:0000256" key="1">
    <source>
        <dbReference type="SAM" id="Phobius"/>
    </source>
</evidence>
<keyword evidence="1" id="KW-0812">Transmembrane</keyword>
<name>A0A0C1QNH0_9GAMM</name>
<sequence length="138" mass="15717">MKLENDIGLYSVFVDLSFVLLIFFVLVLPLQRDSAISLIKGNSVENCGQFANWCSHNAPIKVAIENDGTVRFFRYGESVTFNINEVSEINQYIYNLQSEFEAEYAWLYISENVLVKNSISVSSLLKQNGIIHIVWADL</sequence>
<dbReference type="OrthoDB" id="9926594at2"/>
<accession>A0A0C1QNH0</accession>
<feature type="transmembrane region" description="Helical" evidence="1">
    <location>
        <begin position="12"/>
        <end position="30"/>
    </location>
</feature>
<proteinExistence type="predicted"/>
<dbReference type="RefSeq" id="WP_039609645.1">
    <property type="nucleotide sequence ID" value="NZ_JWIC01000006.1"/>
</dbReference>
<evidence type="ECO:0000313" key="2">
    <source>
        <dbReference type="EMBL" id="KID56577.1"/>
    </source>
</evidence>
<keyword evidence="1" id="KW-0472">Membrane</keyword>